<dbReference type="EMBL" id="CH473969">
    <property type="protein sequence ID" value="EDM07075.1"/>
    <property type="molecule type" value="Genomic_DNA"/>
</dbReference>
<gene>
    <name evidence="1" type="ORF">rCG_38138</name>
</gene>
<sequence length="35" mass="4011">MKQRSRFCVMASAAHAALRDIMGKRVQNNQILPHM</sequence>
<dbReference type="Proteomes" id="UP000234681">
    <property type="component" value="Chromosome X"/>
</dbReference>
<dbReference type="AlphaFoldDB" id="A6IVA5"/>
<evidence type="ECO:0000313" key="2">
    <source>
        <dbReference type="Proteomes" id="UP000234681"/>
    </source>
</evidence>
<reference evidence="1 2" key="1">
    <citation type="submission" date="2005-09" db="EMBL/GenBank/DDBJ databases">
        <authorList>
            <person name="Mural R.J."/>
            <person name="Li P.W."/>
            <person name="Adams M.D."/>
            <person name="Amanatides P.G."/>
            <person name="Baden-Tillson H."/>
            <person name="Barnstead M."/>
            <person name="Chin S.H."/>
            <person name="Dew I."/>
            <person name="Evans C.A."/>
            <person name="Ferriera S."/>
            <person name="Flanigan M."/>
            <person name="Fosler C."/>
            <person name="Glodek A."/>
            <person name="Gu Z."/>
            <person name="Holt R.A."/>
            <person name="Jennings D."/>
            <person name="Kraft C.L."/>
            <person name="Lu F."/>
            <person name="Nguyen T."/>
            <person name="Nusskern D.R."/>
            <person name="Pfannkoch C.M."/>
            <person name="Sitter C."/>
            <person name="Sutton G.G."/>
            <person name="Venter J.C."/>
            <person name="Wang Z."/>
            <person name="Woodage T."/>
            <person name="Zheng X.H."/>
            <person name="Zhong F."/>
        </authorList>
    </citation>
    <scope>NUCLEOTIDE SEQUENCE [LARGE SCALE GENOMIC DNA]</scope>
    <source>
        <strain>BN</strain>
        <strain evidence="2">Sprague-Dawley</strain>
    </source>
</reference>
<protein>
    <submittedName>
        <fullName evidence="1">RCG38138</fullName>
    </submittedName>
</protein>
<name>A6IVA5_RAT</name>
<proteinExistence type="predicted"/>
<accession>A6IVA5</accession>
<organism evidence="1 2">
    <name type="scientific">Rattus norvegicus</name>
    <name type="common">Rat</name>
    <dbReference type="NCBI Taxonomy" id="10116"/>
    <lineage>
        <taxon>Eukaryota</taxon>
        <taxon>Metazoa</taxon>
        <taxon>Chordata</taxon>
        <taxon>Craniata</taxon>
        <taxon>Vertebrata</taxon>
        <taxon>Euteleostomi</taxon>
        <taxon>Mammalia</taxon>
        <taxon>Eutheria</taxon>
        <taxon>Euarchontoglires</taxon>
        <taxon>Glires</taxon>
        <taxon>Rodentia</taxon>
        <taxon>Myomorpha</taxon>
        <taxon>Muroidea</taxon>
        <taxon>Muridae</taxon>
        <taxon>Murinae</taxon>
        <taxon>Rattus</taxon>
    </lineage>
</organism>
<evidence type="ECO:0000313" key="1">
    <source>
        <dbReference type="EMBL" id="EDM07075.1"/>
    </source>
</evidence>